<dbReference type="NCBIfam" id="TIGR01726">
    <property type="entry name" value="HEQRo_perm_3TM"/>
    <property type="match status" value="1"/>
</dbReference>
<keyword evidence="5 9" id="KW-0812">Transmembrane</keyword>
<evidence type="ECO:0000256" key="3">
    <source>
        <dbReference type="ARBA" id="ARBA00022448"/>
    </source>
</evidence>
<dbReference type="Pfam" id="PF00528">
    <property type="entry name" value="BPD_transp_1"/>
    <property type="match status" value="1"/>
</dbReference>
<evidence type="ECO:0000313" key="11">
    <source>
        <dbReference type="EMBL" id="MFD1398925.1"/>
    </source>
</evidence>
<evidence type="ECO:0000256" key="2">
    <source>
        <dbReference type="ARBA" id="ARBA00010072"/>
    </source>
</evidence>
<dbReference type="InterPro" id="IPR010065">
    <property type="entry name" value="AA_ABC_transptr_permease_3TM"/>
</dbReference>
<feature type="transmembrane region" description="Helical" evidence="9">
    <location>
        <begin position="456"/>
        <end position="477"/>
    </location>
</feature>
<accession>A0ABW4BGQ3</accession>
<dbReference type="PANTHER" id="PTHR30614:SF20">
    <property type="entry name" value="GLUTAMINE TRANSPORT SYSTEM PERMEASE PROTEIN GLNP"/>
    <property type="match status" value="1"/>
</dbReference>
<feature type="transmembrane region" description="Helical" evidence="9">
    <location>
        <begin position="293"/>
        <end position="313"/>
    </location>
</feature>
<dbReference type="RefSeq" id="WP_204118473.1">
    <property type="nucleotide sequence ID" value="NZ_BOLV01000005.1"/>
</dbReference>
<keyword evidence="8 9" id="KW-0472">Membrane</keyword>
<keyword evidence="4" id="KW-1003">Cell membrane</keyword>
<dbReference type="PANTHER" id="PTHR30614">
    <property type="entry name" value="MEMBRANE COMPONENT OF AMINO ACID ABC TRANSPORTER"/>
    <property type="match status" value="1"/>
</dbReference>
<evidence type="ECO:0000256" key="6">
    <source>
        <dbReference type="ARBA" id="ARBA00022970"/>
    </source>
</evidence>
<dbReference type="SUPFAM" id="SSF53850">
    <property type="entry name" value="Periplasmic binding protein-like II"/>
    <property type="match status" value="1"/>
</dbReference>
<keyword evidence="3 9" id="KW-0813">Transport</keyword>
<evidence type="ECO:0000256" key="5">
    <source>
        <dbReference type="ARBA" id="ARBA00022692"/>
    </source>
</evidence>
<keyword evidence="12" id="KW-1185">Reference proteome</keyword>
<dbReference type="InterPro" id="IPR000515">
    <property type="entry name" value="MetI-like"/>
</dbReference>
<dbReference type="PROSITE" id="PS50928">
    <property type="entry name" value="ABC_TM1"/>
    <property type="match status" value="1"/>
</dbReference>
<dbReference type="SMART" id="SM00062">
    <property type="entry name" value="PBPb"/>
    <property type="match status" value="1"/>
</dbReference>
<reference evidence="12" key="1">
    <citation type="journal article" date="2019" name="Int. J. Syst. Evol. Microbiol.">
        <title>The Global Catalogue of Microorganisms (GCM) 10K type strain sequencing project: providing services to taxonomists for standard genome sequencing and annotation.</title>
        <authorList>
            <consortium name="The Broad Institute Genomics Platform"/>
            <consortium name="The Broad Institute Genome Sequencing Center for Infectious Disease"/>
            <person name="Wu L."/>
            <person name="Ma J."/>
        </authorList>
    </citation>
    <scope>NUCLEOTIDE SEQUENCE [LARGE SCALE GENOMIC DNA]</scope>
    <source>
        <strain evidence="12">CCM 9110</strain>
    </source>
</reference>
<dbReference type="InterPro" id="IPR043429">
    <property type="entry name" value="ArtM/GltK/GlnP/TcyL/YhdX-like"/>
</dbReference>
<gene>
    <name evidence="11" type="ORF">ACFQ41_06350</name>
</gene>
<keyword evidence="7 9" id="KW-1133">Transmembrane helix</keyword>
<feature type="domain" description="ABC transmembrane type-1" evidence="10">
    <location>
        <begin position="289"/>
        <end position="477"/>
    </location>
</feature>
<dbReference type="Proteomes" id="UP001597199">
    <property type="component" value="Unassembled WGS sequence"/>
</dbReference>
<organism evidence="11 12">
    <name type="scientific">Lacticaseibacillus suilingensis</name>
    <dbReference type="NCBI Taxonomy" id="2799577"/>
    <lineage>
        <taxon>Bacteria</taxon>
        <taxon>Bacillati</taxon>
        <taxon>Bacillota</taxon>
        <taxon>Bacilli</taxon>
        <taxon>Lactobacillales</taxon>
        <taxon>Lactobacillaceae</taxon>
        <taxon>Lacticaseibacillus</taxon>
    </lineage>
</organism>
<evidence type="ECO:0000256" key="9">
    <source>
        <dbReference type="RuleBase" id="RU363032"/>
    </source>
</evidence>
<evidence type="ECO:0000256" key="8">
    <source>
        <dbReference type="ARBA" id="ARBA00023136"/>
    </source>
</evidence>
<dbReference type="Gene3D" id="1.10.3720.10">
    <property type="entry name" value="MetI-like"/>
    <property type="match status" value="1"/>
</dbReference>
<comment type="similarity">
    <text evidence="2">Belongs to the binding-protein-dependent transport system permease family. HisMQ subfamily.</text>
</comment>
<evidence type="ECO:0000256" key="4">
    <source>
        <dbReference type="ARBA" id="ARBA00022475"/>
    </source>
</evidence>
<evidence type="ECO:0000256" key="7">
    <source>
        <dbReference type="ARBA" id="ARBA00022989"/>
    </source>
</evidence>
<evidence type="ECO:0000259" key="10">
    <source>
        <dbReference type="PROSITE" id="PS50928"/>
    </source>
</evidence>
<keyword evidence="6" id="KW-0029">Amino-acid transport</keyword>
<dbReference type="SUPFAM" id="SSF161098">
    <property type="entry name" value="MetI-like"/>
    <property type="match status" value="1"/>
</dbReference>
<name>A0ABW4BGQ3_9LACO</name>
<evidence type="ECO:0000256" key="1">
    <source>
        <dbReference type="ARBA" id="ARBA00004651"/>
    </source>
</evidence>
<comment type="caution">
    <text evidence="11">The sequence shown here is derived from an EMBL/GenBank/DDBJ whole genome shotgun (WGS) entry which is preliminary data.</text>
</comment>
<evidence type="ECO:0000313" key="12">
    <source>
        <dbReference type="Proteomes" id="UP001597199"/>
    </source>
</evidence>
<protein>
    <submittedName>
        <fullName evidence="11">ABC transporter substrate-binding protein/permease</fullName>
    </submittedName>
</protein>
<dbReference type="Gene3D" id="3.40.190.10">
    <property type="entry name" value="Periplasmic binding protein-like II"/>
    <property type="match status" value="2"/>
</dbReference>
<sequence length="485" mass="52572">MHKFYRWVLSLIAILFIGGGLISTSTQTVQAATNDSTPAAIKKRGYIILGVSADYAPMEFHATVDGNDKIVGADISLAKKIAKDMGVKLQIKEMGFDALIGALKTGKVDMVISGMSDTPERRKQVDFSKPYTYEKQIMVIQKKDASKYKNIADFEGVKVGAQKQSTQEQIAKAELPDAKIVSLEKANDVIAQVQYGKINAGVMSNVVAGAYVQKNQALKIIDPKFATGKAPTVVAIAKGNSGLTSAVNKSIKDMQKQGLWSKYMDEAYTLQNQSNSFWQKYGSFFIKGAVNTLVFALLTVIAGTVLGTLLALMRRSKVWILKAIAVIYVEFIRGTPLMVQAFIVFFGTQVLGLNLSAFVAGAIAMGINSGAYVAEIIRSGLNSVPIGQTEAARSLGLSGTETTRFVVLPQAIKNIWPALGNEFVTDIKESSVLSVIGATELMFEGTTVQGASFEPFFPMMIVALIYFAMTFILSRLLGVVERRMN</sequence>
<proteinExistence type="inferred from homology"/>
<dbReference type="Pfam" id="PF00497">
    <property type="entry name" value="SBP_bac_3"/>
    <property type="match status" value="1"/>
</dbReference>
<dbReference type="CDD" id="cd06261">
    <property type="entry name" value="TM_PBP2"/>
    <property type="match status" value="1"/>
</dbReference>
<dbReference type="EMBL" id="JBHTOA010000025">
    <property type="protein sequence ID" value="MFD1398925.1"/>
    <property type="molecule type" value="Genomic_DNA"/>
</dbReference>
<dbReference type="InterPro" id="IPR035906">
    <property type="entry name" value="MetI-like_sf"/>
</dbReference>
<dbReference type="InterPro" id="IPR001638">
    <property type="entry name" value="Solute-binding_3/MltF_N"/>
</dbReference>
<comment type="subcellular location">
    <subcellularLocation>
        <location evidence="1 9">Cell membrane</location>
        <topology evidence="1 9">Multi-pass membrane protein</topology>
    </subcellularLocation>
</comment>